<dbReference type="AlphaFoldDB" id="A0A0P7XX45"/>
<dbReference type="SUPFAM" id="SSF53448">
    <property type="entry name" value="Nucleotide-diphospho-sugar transferases"/>
    <property type="match status" value="1"/>
</dbReference>
<keyword evidence="3" id="KW-0808">Transferase</keyword>
<dbReference type="PANTHER" id="PTHR43646">
    <property type="entry name" value="GLYCOSYLTRANSFERASE"/>
    <property type="match status" value="1"/>
</dbReference>
<dbReference type="Gene3D" id="3.90.550.10">
    <property type="entry name" value="Spore Coat Polysaccharide Biosynthesis Protein SpsA, Chain A"/>
    <property type="match status" value="1"/>
</dbReference>
<dbReference type="RefSeq" id="WP_074443275.1">
    <property type="nucleotide sequence ID" value="NZ_FMBM01000001.1"/>
</dbReference>
<keyword evidence="1" id="KW-1133">Transmembrane helix</keyword>
<sequence>MTFLSHVALTLAALSALLGALNLLLLRKPAARKLTPGTQVSVLIPARNEEAHIGDAVEAALESVGVPVEIIVMDDGSSDTTPQIVTEIAARDNRVRLVSAPALPAGWTGKVHACHRLSEEARGTHLLFIDADVRLAPDAAALLVAHAQGKGQAMVSGVPRQITRSLGEVLTVPMINFLMLGYLPFIGMRLTRRPSFGAACGQLLMTKREAYRAVGGHGAIRDKLHDGIQLARLFRRNGYRTDLVAGHDLAACRMYRGFAESWEGFIKNAHEGMATPVQLPVWTILLGGGHILPVILLPFAIAGIAPPGTVLAALALSFGLRAAITLRTRERALAIALHPACIAVALSIQWASLLRTSRGRPAGWKGRVYPAE</sequence>
<feature type="transmembrane region" description="Helical" evidence="1">
    <location>
        <begin position="295"/>
        <end position="320"/>
    </location>
</feature>
<dbReference type="CDD" id="cd06423">
    <property type="entry name" value="CESA_like"/>
    <property type="match status" value="1"/>
</dbReference>
<dbReference type="InterPro" id="IPR029044">
    <property type="entry name" value="Nucleotide-diphossugar_trans"/>
</dbReference>
<keyword evidence="1" id="KW-0472">Membrane</keyword>
<dbReference type="OrthoDB" id="9806525at2"/>
<dbReference type="STRING" id="1653334.GA0071312_0220"/>
<evidence type="ECO:0000313" key="6">
    <source>
        <dbReference type="Proteomes" id="UP000182800"/>
    </source>
</evidence>
<reference evidence="3 5" key="1">
    <citation type="submission" date="2015-09" db="EMBL/GenBank/DDBJ databases">
        <title>Identification and resolution of microdiversity through metagenomic sequencing of parallel consortia.</title>
        <authorList>
            <person name="Nelson W.C."/>
            <person name="Romine M.F."/>
            <person name="Lindemann S.R."/>
        </authorList>
    </citation>
    <scope>NUCLEOTIDE SEQUENCE [LARGE SCALE GENOMIC DNA]</scope>
    <source>
        <strain evidence="3">HL-109</strain>
    </source>
</reference>
<reference evidence="4 6" key="2">
    <citation type="submission" date="2016-08" db="EMBL/GenBank/DDBJ databases">
        <authorList>
            <person name="Varghese N."/>
            <person name="Submissions Spin"/>
        </authorList>
    </citation>
    <scope>NUCLEOTIDE SEQUENCE [LARGE SCALE GENOMIC DNA]</scope>
    <source>
        <strain evidence="4 6">HL-109</strain>
    </source>
</reference>
<evidence type="ECO:0000259" key="2">
    <source>
        <dbReference type="Pfam" id="PF00535"/>
    </source>
</evidence>
<dbReference type="PANTHER" id="PTHR43646:SF3">
    <property type="entry name" value="SLR1566 PROTEIN"/>
    <property type="match status" value="1"/>
</dbReference>
<evidence type="ECO:0000313" key="4">
    <source>
        <dbReference type="EMBL" id="SCC78329.1"/>
    </source>
</evidence>
<dbReference type="InterPro" id="IPR001173">
    <property type="entry name" value="Glyco_trans_2-like"/>
</dbReference>
<dbReference type="Pfam" id="PF00535">
    <property type="entry name" value="Glycos_transf_2"/>
    <property type="match status" value="1"/>
</dbReference>
<dbReference type="EMBL" id="FMBM01000001">
    <property type="protein sequence ID" value="SCC78329.1"/>
    <property type="molecule type" value="Genomic_DNA"/>
</dbReference>
<keyword evidence="6" id="KW-1185">Reference proteome</keyword>
<organism evidence="3 5">
    <name type="scientific">Saliniramus fredricksonii</name>
    <dbReference type="NCBI Taxonomy" id="1653334"/>
    <lineage>
        <taxon>Bacteria</taxon>
        <taxon>Pseudomonadati</taxon>
        <taxon>Pseudomonadota</taxon>
        <taxon>Alphaproteobacteria</taxon>
        <taxon>Hyphomicrobiales</taxon>
        <taxon>Salinarimonadaceae</taxon>
        <taxon>Saliniramus</taxon>
    </lineage>
</organism>
<evidence type="ECO:0000313" key="3">
    <source>
        <dbReference type="EMBL" id="KPQ09062.1"/>
    </source>
</evidence>
<feature type="domain" description="Glycosyltransferase 2-like" evidence="2">
    <location>
        <begin position="41"/>
        <end position="213"/>
    </location>
</feature>
<dbReference type="Proteomes" id="UP000050497">
    <property type="component" value="Unassembled WGS sequence"/>
</dbReference>
<feature type="transmembrane region" description="Helical" evidence="1">
    <location>
        <begin position="332"/>
        <end position="351"/>
    </location>
</feature>
<evidence type="ECO:0000313" key="5">
    <source>
        <dbReference type="Proteomes" id="UP000050497"/>
    </source>
</evidence>
<name>A0A0P7XX45_9HYPH</name>
<feature type="transmembrane region" description="Helical" evidence="1">
    <location>
        <begin position="169"/>
        <end position="187"/>
    </location>
</feature>
<dbReference type="EMBL" id="LJSX01000036">
    <property type="protein sequence ID" value="KPQ09062.1"/>
    <property type="molecule type" value="Genomic_DNA"/>
</dbReference>
<feature type="transmembrane region" description="Helical" evidence="1">
    <location>
        <begin position="6"/>
        <end position="26"/>
    </location>
</feature>
<accession>A0A0P7XX45</accession>
<comment type="caution">
    <text evidence="3">The sequence shown here is derived from an EMBL/GenBank/DDBJ whole genome shotgun (WGS) entry which is preliminary data.</text>
</comment>
<keyword evidence="1" id="KW-0812">Transmembrane</keyword>
<gene>
    <name evidence="4" type="ORF">GA0071312_0220</name>
    <name evidence="3" type="ORF">HLUCCO17_16460</name>
</gene>
<dbReference type="Proteomes" id="UP000182800">
    <property type="component" value="Unassembled WGS sequence"/>
</dbReference>
<dbReference type="GO" id="GO:0016740">
    <property type="term" value="F:transferase activity"/>
    <property type="evidence" value="ECO:0007669"/>
    <property type="project" value="UniProtKB-KW"/>
</dbReference>
<evidence type="ECO:0000256" key="1">
    <source>
        <dbReference type="SAM" id="Phobius"/>
    </source>
</evidence>
<protein>
    <submittedName>
        <fullName evidence="3 4">Glycosyltransferase</fullName>
    </submittedName>
</protein>
<proteinExistence type="predicted"/>